<dbReference type="GO" id="GO:0008270">
    <property type="term" value="F:zinc ion binding"/>
    <property type="evidence" value="ECO:0007669"/>
    <property type="project" value="UniProtKB-UniRule"/>
</dbReference>
<evidence type="ECO:0000313" key="11">
    <source>
        <dbReference type="EMBL" id="KAJ6637027.1"/>
    </source>
</evidence>
<keyword evidence="2 9" id="KW-0963">Cytoplasm</keyword>
<evidence type="ECO:0000256" key="1">
    <source>
        <dbReference type="ARBA" id="ARBA00006274"/>
    </source>
</evidence>
<comment type="pathway">
    <text evidence="9">Amino-acid biosynthesis; L-methionine biosynthesis via salvage pathway; L-methionine from S-methyl-5-thio-alpha-D-ribose 1-phosphate: step 2/6.</text>
</comment>
<evidence type="ECO:0000259" key="10">
    <source>
        <dbReference type="SMART" id="SM01007"/>
    </source>
</evidence>
<feature type="binding site" evidence="9">
    <location>
        <position position="106"/>
    </location>
    <ligand>
        <name>Zn(2+)</name>
        <dbReference type="ChEBI" id="CHEBI:29105"/>
    </ligand>
</feature>
<dbReference type="Proteomes" id="UP001151699">
    <property type="component" value="Chromosome X"/>
</dbReference>
<evidence type="ECO:0000256" key="6">
    <source>
        <dbReference type="ARBA" id="ARBA00023167"/>
    </source>
</evidence>
<dbReference type="SUPFAM" id="SSF53639">
    <property type="entry name" value="AraD/HMP-PK domain-like"/>
    <property type="match status" value="1"/>
</dbReference>
<dbReference type="NCBIfam" id="TIGR03328">
    <property type="entry name" value="salvage_mtnB"/>
    <property type="match status" value="1"/>
</dbReference>
<dbReference type="PANTHER" id="PTHR10640:SF7">
    <property type="entry name" value="METHYLTHIORIBULOSE-1-PHOSPHATE DEHYDRATASE"/>
    <property type="match status" value="1"/>
</dbReference>
<evidence type="ECO:0000313" key="12">
    <source>
        <dbReference type="Proteomes" id="UP001151699"/>
    </source>
</evidence>
<dbReference type="GO" id="GO:0046570">
    <property type="term" value="F:methylthioribulose 1-phosphate dehydratase activity"/>
    <property type="evidence" value="ECO:0007669"/>
    <property type="project" value="UniProtKB-UniRule"/>
</dbReference>
<dbReference type="HAMAP" id="MF_03116">
    <property type="entry name" value="Salvage_MtnB_euk"/>
    <property type="match status" value="1"/>
</dbReference>
<dbReference type="SMART" id="SM01007">
    <property type="entry name" value="Aldolase_II"/>
    <property type="match status" value="1"/>
</dbReference>
<evidence type="ECO:0000256" key="8">
    <source>
        <dbReference type="ARBA" id="ARBA00060021"/>
    </source>
</evidence>
<comment type="caution">
    <text evidence="11">The sequence shown here is derived from an EMBL/GenBank/DDBJ whole genome shotgun (WGS) entry which is preliminary data.</text>
</comment>
<dbReference type="EC" id="4.2.1.109" evidence="9"/>
<dbReference type="EMBL" id="WJQU01000003">
    <property type="protein sequence ID" value="KAJ6637027.1"/>
    <property type="molecule type" value="Genomic_DNA"/>
</dbReference>
<evidence type="ECO:0000256" key="2">
    <source>
        <dbReference type="ARBA" id="ARBA00022490"/>
    </source>
</evidence>
<dbReference type="InterPro" id="IPR027514">
    <property type="entry name" value="Salvage_MtnB_euk"/>
</dbReference>
<evidence type="ECO:0000256" key="7">
    <source>
        <dbReference type="ARBA" id="ARBA00023239"/>
    </source>
</evidence>
<dbReference type="Pfam" id="PF00596">
    <property type="entry name" value="Aldolase_II"/>
    <property type="match status" value="1"/>
</dbReference>
<comment type="similarity">
    <text evidence="1">Belongs to the aldolase class II family. Adducin subfamily.</text>
</comment>
<evidence type="ECO:0000256" key="5">
    <source>
        <dbReference type="ARBA" id="ARBA00022833"/>
    </source>
</evidence>
<dbReference type="InterPro" id="IPR036409">
    <property type="entry name" value="Aldolase_II/adducin_N_sf"/>
</dbReference>
<keyword evidence="12" id="KW-1185">Reference proteome</keyword>
<proteinExistence type="inferred from homology"/>
<dbReference type="InterPro" id="IPR017714">
    <property type="entry name" value="MethylthioRu-1-P_deHdtase_MtnB"/>
</dbReference>
<dbReference type="PANTHER" id="PTHR10640">
    <property type="entry name" value="METHYLTHIORIBULOSE-1-PHOSPHATE DEHYDRATASE"/>
    <property type="match status" value="1"/>
</dbReference>
<dbReference type="InterPro" id="IPR001303">
    <property type="entry name" value="Aldolase_II/adducin_N"/>
</dbReference>
<feature type="binding site" evidence="9">
    <location>
        <position position="86"/>
    </location>
    <ligand>
        <name>substrate</name>
    </ligand>
</feature>
<feature type="binding site" evidence="9">
    <location>
        <position position="104"/>
    </location>
    <ligand>
        <name>Zn(2+)</name>
        <dbReference type="ChEBI" id="CHEBI:29105"/>
    </ligand>
</feature>
<keyword evidence="7 9" id="KW-0456">Lyase</keyword>
<keyword evidence="5 9" id="KW-0862">Zinc</keyword>
<comment type="cofactor">
    <cofactor evidence="9">
        <name>Zn(2+)</name>
        <dbReference type="ChEBI" id="CHEBI:29105"/>
    </cofactor>
    <text evidence="9">Binds 1 zinc ion per subunit.</text>
</comment>
<evidence type="ECO:0000256" key="9">
    <source>
        <dbReference type="HAMAP-Rule" id="MF_03116"/>
    </source>
</evidence>
<name>A0A9Q0MS45_9DIPT</name>
<sequence length="230" mass="26818">MSSIYSDLSEENPRKLIPELCRQFYNLGWVTGTGGGISIRLENEIYIAPSGVQKERIQPEDLFIQTIDGEDILTPPEYKKLKKSQCTPLFMLAYRLYDAGAVIHTHSPKAVMTTLLWPGKEFRCTHLEMIKGIYNYRLQRYLRYDEELIVPIIENTPQEKDLEKEMNRTMELYPGVSAILVRRHGIYVWGDNWQKAKAQTECYDYLFSIAIEMRKCGFEPNENPSKVHQE</sequence>
<keyword evidence="3 9" id="KW-0028">Amino-acid biosynthesis</keyword>
<dbReference type="Gene3D" id="3.40.225.10">
    <property type="entry name" value="Class II aldolase/adducin N-terminal domain"/>
    <property type="match status" value="1"/>
</dbReference>
<comment type="function">
    <text evidence="8">Catalyzes the dehydration of methylthioribulose-1-phosphate (MTRu-1-P) into 2,3-diketo-5-methylthiopentyl-1-phosphate (DK-MTP-1-P). Functions in the methionine salvage pathway, which plays a key role in cancer, apoptosis, microbial proliferation and inflammation. May inhibit the CASP1-related inflammatory response (pyroptosis), the CASP9-dependent apoptotic pathway and the cytochrome c-dependent and APAF1-mediated cell death.</text>
</comment>
<organism evidence="11 12">
    <name type="scientific">Pseudolycoriella hygida</name>
    <dbReference type="NCBI Taxonomy" id="35572"/>
    <lineage>
        <taxon>Eukaryota</taxon>
        <taxon>Metazoa</taxon>
        <taxon>Ecdysozoa</taxon>
        <taxon>Arthropoda</taxon>
        <taxon>Hexapoda</taxon>
        <taxon>Insecta</taxon>
        <taxon>Pterygota</taxon>
        <taxon>Neoptera</taxon>
        <taxon>Endopterygota</taxon>
        <taxon>Diptera</taxon>
        <taxon>Nematocera</taxon>
        <taxon>Sciaroidea</taxon>
        <taxon>Sciaridae</taxon>
        <taxon>Pseudolycoriella</taxon>
    </lineage>
</organism>
<feature type="domain" description="Class II aldolase/adducin N-terminal" evidence="10">
    <location>
        <begin position="15"/>
        <end position="211"/>
    </location>
</feature>
<evidence type="ECO:0000256" key="4">
    <source>
        <dbReference type="ARBA" id="ARBA00022723"/>
    </source>
</evidence>
<dbReference type="OrthoDB" id="191080at2759"/>
<protein>
    <recommendedName>
        <fullName evidence="9">Probable methylthioribulose-1-phosphate dehydratase</fullName>
        <shortName evidence="9">MTRu-1-P dehydratase</shortName>
        <ecNumber evidence="9">4.2.1.109</ecNumber>
    </recommendedName>
</protein>
<dbReference type="GO" id="GO:0019509">
    <property type="term" value="P:L-methionine salvage from methylthioadenosine"/>
    <property type="evidence" value="ECO:0007669"/>
    <property type="project" value="UniProtKB-UniRule"/>
</dbReference>
<keyword evidence="4 9" id="KW-0479">Metal-binding</keyword>
<comment type="catalytic activity">
    <reaction evidence="9">
        <text>5-(methylsulfanyl)-D-ribulose 1-phosphate = 5-methylsulfanyl-2,3-dioxopentyl phosphate + H2O</text>
        <dbReference type="Rhea" id="RHEA:15549"/>
        <dbReference type="ChEBI" id="CHEBI:15377"/>
        <dbReference type="ChEBI" id="CHEBI:58548"/>
        <dbReference type="ChEBI" id="CHEBI:58828"/>
        <dbReference type="EC" id="4.2.1.109"/>
    </reaction>
</comment>
<feature type="binding site" evidence="9">
    <location>
        <position position="184"/>
    </location>
    <ligand>
        <name>Zn(2+)</name>
        <dbReference type="ChEBI" id="CHEBI:29105"/>
    </ligand>
</feature>
<dbReference type="FunFam" id="3.40.225.10:FF:000003">
    <property type="entry name" value="Methylthioribulose-1-phosphate dehydratase"/>
    <property type="match status" value="1"/>
</dbReference>
<reference evidence="11" key="1">
    <citation type="submission" date="2022-07" db="EMBL/GenBank/DDBJ databases">
        <authorList>
            <person name="Trinca V."/>
            <person name="Uliana J.V.C."/>
            <person name="Torres T.T."/>
            <person name="Ward R.J."/>
            <person name="Monesi N."/>
        </authorList>
    </citation>
    <scope>NUCLEOTIDE SEQUENCE</scope>
    <source>
        <strain evidence="11">HSMRA1968</strain>
        <tissue evidence="11">Whole embryos</tissue>
    </source>
</reference>
<dbReference type="AlphaFoldDB" id="A0A9Q0MS45"/>
<evidence type="ECO:0000256" key="3">
    <source>
        <dbReference type="ARBA" id="ARBA00022605"/>
    </source>
</evidence>
<comment type="subcellular location">
    <subcellularLocation>
        <location evidence="9">Cytoplasm</location>
    </subcellularLocation>
</comment>
<keyword evidence="6 9" id="KW-0486">Methionine biosynthesis</keyword>
<feature type="active site" description="Proton donor/acceptor" evidence="9">
    <location>
        <position position="128"/>
    </location>
</feature>
<comment type="similarity">
    <text evidence="9">Belongs to the aldolase class II family. MtnB subfamily.</text>
</comment>
<dbReference type="GO" id="GO:0005737">
    <property type="term" value="C:cytoplasm"/>
    <property type="evidence" value="ECO:0007669"/>
    <property type="project" value="UniProtKB-SubCell"/>
</dbReference>
<gene>
    <name evidence="11" type="ORF">Bhyg_09753</name>
</gene>
<accession>A0A9Q0MS45</accession>